<dbReference type="InterPro" id="IPR013057">
    <property type="entry name" value="AA_transpt_TM"/>
</dbReference>
<name>A0ABQ9ILX3_9NEOP</name>
<evidence type="ECO:0000313" key="9">
    <source>
        <dbReference type="Proteomes" id="UP001159363"/>
    </source>
</evidence>
<evidence type="ECO:0000256" key="6">
    <source>
        <dbReference type="SAM" id="Phobius"/>
    </source>
</evidence>
<dbReference type="PANTHER" id="PTHR22950">
    <property type="entry name" value="AMINO ACID TRANSPORTER"/>
    <property type="match status" value="1"/>
</dbReference>
<dbReference type="Pfam" id="PF01490">
    <property type="entry name" value="Aa_trans"/>
    <property type="match status" value="1"/>
</dbReference>
<organism evidence="8 9">
    <name type="scientific">Dryococelus australis</name>
    <dbReference type="NCBI Taxonomy" id="614101"/>
    <lineage>
        <taxon>Eukaryota</taxon>
        <taxon>Metazoa</taxon>
        <taxon>Ecdysozoa</taxon>
        <taxon>Arthropoda</taxon>
        <taxon>Hexapoda</taxon>
        <taxon>Insecta</taxon>
        <taxon>Pterygota</taxon>
        <taxon>Neoptera</taxon>
        <taxon>Polyneoptera</taxon>
        <taxon>Phasmatodea</taxon>
        <taxon>Verophasmatodea</taxon>
        <taxon>Anareolatae</taxon>
        <taxon>Phasmatidae</taxon>
        <taxon>Eurycanthinae</taxon>
        <taxon>Dryococelus</taxon>
    </lineage>
</organism>
<evidence type="ECO:0000313" key="8">
    <source>
        <dbReference type="EMBL" id="KAJ8897487.1"/>
    </source>
</evidence>
<dbReference type="Proteomes" id="UP001159363">
    <property type="component" value="Chromosome 1"/>
</dbReference>
<feature type="domain" description="Amino acid transporter transmembrane" evidence="7">
    <location>
        <begin position="114"/>
        <end position="166"/>
    </location>
</feature>
<feature type="region of interest" description="Disordered" evidence="5">
    <location>
        <begin position="20"/>
        <end position="44"/>
    </location>
</feature>
<feature type="transmembrane region" description="Helical" evidence="6">
    <location>
        <begin position="140"/>
        <end position="161"/>
    </location>
</feature>
<gene>
    <name evidence="8" type="ORF">PR048_002834</name>
</gene>
<evidence type="ECO:0000256" key="3">
    <source>
        <dbReference type="ARBA" id="ARBA00022989"/>
    </source>
</evidence>
<dbReference type="PANTHER" id="PTHR22950:SF349">
    <property type="entry name" value="AMINO ACID TRANSPORTER TRANSMEMBRANE DOMAIN-CONTAINING PROTEIN"/>
    <property type="match status" value="1"/>
</dbReference>
<comment type="caution">
    <text evidence="8">The sequence shown here is derived from an EMBL/GenBank/DDBJ whole genome shotgun (WGS) entry which is preliminary data.</text>
</comment>
<keyword evidence="4 6" id="KW-0472">Membrane</keyword>
<keyword evidence="2 6" id="KW-0812">Transmembrane</keyword>
<accession>A0ABQ9ILX3</accession>
<proteinExistence type="predicted"/>
<evidence type="ECO:0000256" key="2">
    <source>
        <dbReference type="ARBA" id="ARBA00022692"/>
    </source>
</evidence>
<keyword evidence="9" id="KW-1185">Reference proteome</keyword>
<evidence type="ECO:0000256" key="5">
    <source>
        <dbReference type="SAM" id="MobiDB-lite"/>
    </source>
</evidence>
<evidence type="ECO:0000256" key="4">
    <source>
        <dbReference type="ARBA" id="ARBA00023136"/>
    </source>
</evidence>
<sequence>MATAMTTDTEAIPSIVMQPKPKRQLHSDHFGKMSNDKLDSKGSSTVSVIPVDNFSSTDAENVHNCHCTFFHYRTQLTEIPVSEKQQEYDPFSERTVLHPNSSGCAFSCCSDAGALAHLLKSSLGTGILAMPNAIKHAGTVLGMILTIVIGVVCTHCVHLLVSFKYRAASKCPLGDQSDRREWVIRRSIREGTCFDHTLSAGRFISAVQTCWECLLMMPKTFAFCENFNACILRNNRATVAERLARSPPTKANWAQSPAGSPDFRKWESCRTIPLAGGFSRDLSFTPPLHSGTAPYPLQSYSSTLKASLLRTAQISSLHFYATVMLTLYDIRLSTHSKGCAYIVPPLGSLWFCLPSNKAVFVADTVAMLGQRFWGSSVLVRLQVKSSQDLCRRTKTPSMTFAETAEYAFKSGPPATKRLSNFSR</sequence>
<protein>
    <recommendedName>
        <fullName evidence="7">Amino acid transporter transmembrane domain-containing protein</fullName>
    </recommendedName>
</protein>
<evidence type="ECO:0000259" key="7">
    <source>
        <dbReference type="Pfam" id="PF01490"/>
    </source>
</evidence>
<reference evidence="8 9" key="1">
    <citation type="submission" date="2023-02" db="EMBL/GenBank/DDBJ databases">
        <title>LHISI_Scaffold_Assembly.</title>
        <authorList>
            <person name="Stuart O.P."/>
            <person name="Cleave R."/>
            <person name="Magrath M.J.L."/>
            <person name="Mikheyev A.S."/>
        </authorList>
    </citation>
    <scope>NUCLEOTIDE SEQUENCE [LARGE SCALE GENOMIC DNA]</scope>
    <source>
        <strain evidence="8">Daus_M_001</strain>
        <tissue evidence="8">Leg muscle</tissue>
    </source>
</reference>
<evidence type="ECO:0000256" key="1">
    <source>
        <dbReference type="ARBA" id="ARBA00004141"/>
    </source>
</evidence>
<comment type="subcellular location">
    <subcellularLocation>
        <location evidence="1">Membrane</location>
        <topology evidence="1">Multi-pass membrane protein</topology>
    </subcellularLocation>
</comment>
<dbReference type="EMBL" id="JARBHB010000001">
    <property type="protein sequence ID" value="KAJ8897487.1"/>
    <property type="molecule type" value="Genomic_DNA"/>
</dbReference>
<feature type="compositionally biased region" description="Basic and acidic residues" evidence="5">
    <location>
        <begin position="25"/>
        <end position="40"/>
    </location>
</feature>
<keyword evidence="3 6" id="KW-1133">Transmembrane helix</keyword>